<dbReference type="CDD" id="cd00637">
    <property type="entry name" value="7tm_classA_rhodopsin-like"/>
    <property type="match status" value="1"/>
</dbReference>
<evidence type="ECO:0000256" key="7">
    <source>
        <dbReference type="ARBA" id="ARBA00023170"/>
    </source>
</evidence>
<dbReference type="EnsemblMetazoa" id="XM_030976136">
    <property type="protein sequence ID" value="XP_030831996"/>
    <property type="gene ID" value="LOC115920397"/>
</dbReference>
<keyword evidence="5 9" id="KW-0297">G-protein coupled receptor</keyword>
<dbReference type="GO" id="GO:0004930">
    <property type="term" value="F:G protein-coupled receptor activity"/>
    <property type="evidence" value="ECO:0000318"/>
    <property type="project" value="GO_Central"/>
</dbReference>
<evidence type="ECO:0000256" key="6">
    <source>
        <dbReference type="ARBA" id="ARBA00023136"/>
    </source>
</evidence>
<evidence type="ECO:0000259" key="11">
    <source>
        <dbReference type="PROSITE" id="PS50262"/>
    </source>
</evidence>
<dbReference type="GO" id="GO:0005886">
    <property type="term" value="C:plasma membrane"/>
    <property type="evidence" value="ECO:0000318"/>
    <property type="project" value="GO_Central"/>
</dbReference>
<feature type="transmembrane region" description="Helical" evidence="10">
    <location>
        <begin position="92"/>
        <end position="113"/>
    </location>
</feature>
<keyword evidence="7 9" id="KW-0675">Receptor</keyword>
<feature type="domain" description="G-protein coupled receptors family 1 profile" evidence="11">
    <location>
        <begin position="35"/>
        <end position="294"/>
    </location>
</feature>
<keyword evidence="4 10" id="KW-1133">Transmembrane helix</keyword>
<evidence type="ECO:0000256" key="5">
    <source>
        <dbReference type="ARBA" id="ARBA00023040"/>
    </source>
</evidence>
<protein>
    <recommendedName>
        <fullName evidence="11">G-protein coupled receptors family 1 profile domain-containing protein</fullName>
    </recommendedName>
</protein>
<reference evidence="13" key="1">
    <citation type="submission" date="2015-02" db="EMBL/GenBank/DDBJ databases">
        <title>Genome sequencing for Strongylocentrotus purpuratus.</title>
        <authorList>
            <person name="Murali S."/>
            <person name="Liu Y."/>
            <person name="Vee V."/>
            <person name="English A."/>
            <person name="Wang M."/>
            <person name="Skinner E."/>
            <person name="Han Y."/>
            <person name="Muzny D.M."/>
            <person name="Worley K.C."/>
            <person name="Gibbs R.A."/>
        </authorList>
    </citation>
    <scope>NUCLEOTIDE SEQUENCE</scope>
</reference>
<evidence type="ECO:0000256" key="2">
    <source>
        <dbReference type="ARBA" id="ARBA00022475"/>
    </source>
</evidence>
<dbReference type="PANTHER" id="PTHR24249">
    <property type="entry name" value="HISTAMINE RECEPTOR-RELATED G-PROTEIN COUPLED RECEPTOR"/>
    <property type="match status" value="1"/>
</dbReference>
<dbReference type="AlphaFoldDB" id="A0A7M7N732"/>
<feature type="transmembrane region" description="Helical" evidence="10">
    <location>
        <begin position="21"/>
        <end position="43"/>
    </location>
</feature>
<accession>A0A7M7N732</accession>
<comment type="subcellular location">
    <subcellularLocation>
        <location evidence="1">Cell membrane</location>
        <topology evidence="1">Multi-pass membrane protein</topology>
    </subcellularLocation>
</comment>
<proteinExistence type="inferred from homology"/>
<dbReference type="FunFam" id="1.20.1070.10:FF:000388">
    <property type="entry name" value="Uncharacterized protein"/>
    <property type="match status" value="1"/>
</dbReference>
<organism evidence="12 13">
    <name type="scientific">Strongylocentrotus purpuratus</name>
    <name type="common">Purple sea urchin</name>
    <dbReference type="NCBI Taxonomy" id="7668"/>
    <lineage>
        <taxon>Eukaryota</taxon>
        <taxon>Metazoa</taxon>
        <taxon>Echinodermata</taxon>
        <taxon>Eleutherozoa</taxon>
        <taxon>Echinozoa</taxon>
        <taxon>Echinoidea</taxon>
        <taxon>Euechinoidea</taxon>
        <taxon>Echinacea</taxon>
        <taxon>Camarodonta</taxon>
        <taxon>Echinidea</taxon>
        <taxon>Strongylocentrotidae</taxon>
        <taxon>Strongylocentrotus</taxon>
    </lineage>
</organism>
<evidence type="ECO:0000256" key="1">
    <source>
        <dbReference type="ARBA" id="ARBA00004651"/>
    </source>
</evidence>
<sequence>MSATESAAGTESWDHIHPIPAAWFLVVCTVLSISCNTINLTVIPRLNDLADTSKVFYIALAIFDLMVTFIHILMIKPSISGYWIYGELACKAIGTCAGFVLAFSSATVTLLNIDRFILIIRPLRYPSIVTLRRCVAVLVATCCSMVIIGLLEFEFAGHSFDIVRFREFGVCIMDSTDKDFLPIAIFNYTISFWAQAVIITVLYLIVIRTAWKHTNDMARREEAVFQIRKFYNPMLEEAFAHYEEGVSSRQGADLFNDALFKAKTKCTHILVRKLLYVDDIALAAHTQMRSYIMV</sequence>
<dbReference type="PROSITE" id="PS00237">
    <property type="entry name" value="G_PROTEIN_RECEP_F1_1"/>
    <property type="match status" value="1"/>
</dbReference>
<evidence type="ECO:0000313" key="12">
    <source>
        <dbReference type="EnsemblMetazoa" id="XP_030831996"/>
    </source>
</evidence>
<reference evidence="12" key="2">
    <citation type="submission" date="2021-01" db="UniProtKB">
        <authorList>
            <consortium name="EnsemblMetazoa"/>
        </authorList>
    </citation>
    <scope>IDENTIFICATION</scope>
</reference>
<dbReference type="PANTHER" id="PTHR24249:SF418">
    <property type="entry name" value="G-PROTEIN COUPLED RECEPTORS FAMILY 1 PROFILE DOMAIN-CONTAINING PROTEIN"/>
    <property type="match status" value="1"/>
</dbReference>
<evidence type="ECO:0000256" key="8">
    <source>
        <dbReference type="ARBA" id="ARBA00023224"/>
    </source>
</evidence>
<dbReference type="InterPro" id="IPR000276">
    <property type="entry name" value="GPCR_Rhodpsn"/>
</dbReference>
<keyword evidence="3 9" id="KW-0812">Transmembrane</keyword>
<keyword evidence="2" id="KW-1003">Cell membrane</keyword>
<feature type="transmembrane region" description="Helical" evidence="10">
    <location>
        <begin position="55"/>
        <end position="72"/>
    </location>
</feature>
<comment type="similarity">
    <text evidence="9">Belongs to the G-protein coupled receptor 1 family.</text>
</comment>
<keyword evidence="8 9" id="KW-0807">Transducer</keyword>
<dbReference type="InterPro" id="IPR017452">
    <property type="entry name" value="GPCR_Rhodpsn_7TM"/>
</dbReference>
<evidence type="ECO:0000256" key="4">
    <source>
        <dbReference type="ARBA" id="ARBA00022989"/>
    </source>
</evidence>
<dbReference type="Gene3D" id="1.20.1070.10">
    <property type="entry name" value="Rhodopsin 7-helix transmembrane proteins"/>
    <property type="match status" value="1"/>
</dbReference>
<dbReference type="KEGG" id="spu:115920397"/>
<feature type="transmembrane region" description="Helical" evidence="10">
    <location>
        <begin position="134"/>
        <end position="151"/>
    </location>
</feature>
<dbReference type="OrthoDB" id="10042731at2759"/>
<dbReference type="GO" id="GO:0007186">
    <property type="term" value="P:G protein-coupled receptor signaling pathway"/>
    <property type="evidence" value="ECO:0000318"/>
    <property type="project" value="GO_Central"/>
</dbReference>
<dbReference type="SUPFAM" id="SSF81321">
    <property type="entry name" value="Family A G protein-coupled receptor-like"/>
    <property type="match status" value="1"/>
</dbReference>
<dbReference type="InterPro" id="IPR050569">
    <property type="entry name" value="TAAR"/>
</dbReference>
<dbReference type="InParanoid" id="A0A7M7N732"/>
<keyword evidence="13" id="KW-1185">Reference proteome</keyword>
<dbReference type="Proteomes" id="UP000007110">
    <property type="component" value="Unassembled WGS sequence"/>
</dbReference>
<evidence type="ECO:0000256" key="9">
    <source>
        <dbReference type="RuleBase" id="RU000688"/>
    </source>
</evidence>
<name>A0A7M7N732_STRPU</name>
<dbReference type="GeneID" id="115920397"/>
<dbReference type="PROSITE" id="PS50262">
    <property type="entry name" value="G_PROTEIN_RECEP_F1_2"/>
    <property type="match status" value="1"/>
</dbReference>
<keyword evidence="6 10" id="KW-0472">Membrane</keyword>
<feature type="transmembrane region" description="Helical" evidence="10">
    <location>
        <begin position="190"/>
        <end position="211"/>
    </location>
</feature>
<dbReference type="RefSeq" id="XP_030831996.1">
    <property type="nucleotide sequence ID" value="XM_030976136.1"/>
</dbReference>
<evidence type="ECO:0000256" key="10">
    <source>
        <dbReference type="SAM" id="Phobius"/>
    </source>
</evidence>
<evidence type="ECO:0000313" key="13">
    <source>
        <dbReference type="Proteomes" id="UP000007110"/>
    </source>
</evidence>
<dbReference type="Pfam" id="PF00001">
    <property type="entry name" value="7tm_1"/>
    <property type="match status" value="1"/>
</dbReference>
<evidence type="ECO:0000256" key="3">
    <source>
        <dbReference type="ARBA" id="ARBA00022692"/>
    </source>
</evidence>
<dbReference type="PRINTS" id="PR00237">
    <property type="entry name" value="GPCRRHODOPSN"/>
</dbReference>